<dbReference type="Proteomes" id="UP000030671">
    <property type="component" value="Unassembled WGS sequence"/>
</dbReference>
<feature type="domain" description="CCAAT-binding factor" evidence="3">
    <location>
        <begin position="404"/>
        <end position="525"/>
    </location>
</feature>
<dbReference type="KEGG" id="hir:HETIRDRAFT_389494"/>
<proteinExistence type="inferred from homology"/>
<feature type="region of interest" description="Disordered" evidence="2">
    <location>
        <begin position="293"/>
        <end position="340"/>
    </location>
</feature>
<dbReference type="InParanoid" id="W4JUB6"/>
<dbReference type="Pfam" id="PF03914">
    <property type="entry name" value="CBF"/>
    <property type="match status" value="1"/>
</dbReference>
<dbReference type="RefSeq" id="XP_009551372.1">
    <property type="nucleotide sequence ID" value="XM_009553077.1"/>
</dbReference>
<protein>
    <recommendedName>
        <fullName evidence="3">CCAAT-binding factor domain-containing protein</fullName>
    </recommendedName>
</protein>
<accession>W4JUB6</accession>
<sequence length="527" mass="57454">MVQSSPLHNTRGLDVLKGMAERGRGGGGAKDGKGGGGGGGRDERLKAARAIVDWWVGGGAPARKLKYFRDQPLLHPDVTDRHLLVWYFEDWLKKYFFALLQTLEALSLDTLAYVRTQALSLIFNLLREKPEQEHNLLRLLVNKLGDGEKSVCSRASYHILQLLQTHPVMKSIVIRETTALVMRPVGSSAAVSSLTATPAAKPRTHIRFDDDVGDHKTPKSDAAPQGQKSKANAKAKAKAQQPEKSAWNLHARYYAAITFNQVVLSTSEEDRKAARMLMDVYFQIFREVVGERSVPEPADDAPGAHDGDGDKDKAGDAEAEAEVGKRGKREYGKGKAKAGPRAKEVQGAAGFAEVQDSNSRLVSAILTGVNRAMPFARFGGADVEFQRHMDTLFLITHTSTFNIALQALTLIQHILASLSSAPSTSSAADAASAAAAVAVRYFRTLYNTLLDFRLYESSKQAMYLNLLFKSVKSDADPERVRAFVKRFCQVLVGGFGGAEFVAGGLWLLGELFNTEPGLRSMIDKPAP</sequence>
<evidence type="ECO:0000256" key="2">
    <source>
        <dbReference type="SAM" id="MobiDB-lite"/>
    </source>
</evidence>
<keyword evidence="5" id="KW-1185">Reference proteome</keyword>
<dbReference type="AlphaFoldDB" id="W4JUB6"/>
<dbReference type="PANTHER" id="PTHR12048:SF0">
    <property type="entry name" value="CCAAT_ENHANCER-BINDING PROTEIN ZETA"/>
    <property type="match status" value="1"/>
</dbReference>
<evidence type="ECO:0000313" key="5">
    <source>
        <dbReference type="Proteomes" id="UP000030671"/>
    </source>
</evidence>
<dbReference type="SUPFAM" id="SSF48371">
    <property type="entry name" value="ARM repeat"/>
    <property type="match status" value="1"/>
</dbReference>
<dbReference type="STRING" id="747525.W4JUB6"/>
<dbReference type="InterPro" id="IPR005612">
    <property type="entry name" value="CCAAT-binding_factor"/>
</dbReference>
<evidence type="ECO:0000259" key="3">
    <source>
        <dbReference type="Pfam" id="PF03914"/>
    </source>
</evidence>
<name>W4JUB6_HETIT</name>
<feature type="region of interest" description="Disordered" evidence="2">
    <location>
        <begin position="193"/>
        <end position="243"/>
    </location>
</feature>
<feature type="compositionally biased region" description="Basic and acidic residues" evidence="2">
    <location>
        <begin position="302"/>
        <end position="333"/>
    </location>
</feature>
<reference evidence="4 5" key="1">
    <citation type="journal article" date="2012" name="New Phytol.">
        <title>Insight into trade-off between wood decay and parasitism from the genome of a fungal forest pathogen.</title>
        <authorList>
            <person name="Olson A."/>
            <person name="Aerts A."/>
            <person name="Asiegbu F."/>
            <person name="Belbahri L."/>
            <person name="Bouzid O."/>
            <person name="Broberg A."/>
            <person name="Canback B."/>
            <person name="Coutinho P.M."/>
            <person name="Cullen D."/>
            <person name="Dalman K."/>
            <person name="Deflorio G."/>
            <person name="van Diepen L.T."/>
            <person name="Dunand C."/>
            <person name="Duplessis S."/>
            <person name="Durling M."/>
            <person name="Gonthier P."/>
            <person name="Grimwood J."/>
            <person name="Fossdal C.G."/>
            <person name="Hansson D."/>
            <person name="Henrissat B."/>
            <person name="Hietala A."/>
            <person name="Himmelstrand K."/>
            <person name="Hoffmeister D."/>
            <person name="Hogberg N."/>
            <person name="James T.Y."/>
            <person name="Karlsson M."/>
            <person name="Kohler A."/>
            <person name="Kues U."/>
            <person name="Lee Y.H."/>
            <person name="Lin Y.C."/>
            <person name="Lind M."/>
            <person name="Lindquist E."/>
            <person name="Lombard V."/>
            <person name="Lucas S."/>
            <person name="Lunden K."/>
            <person name="Morin E."/>
            <person name="Murat C."/>
            <person name="Park J."/>
            <person name="Raffaello T."/>
            <person name="Rouze P."/>
            <person name="Salamov A."/>
            <person name="Schmutz J."/>
            <person name="Solheim H."/>
            <person name="Stahlberg J."/>
            <person name="Velez H."/>
            <person name="de Vries R.P."/>
            <person name="Wiebenga A."/>
            <person name="Woodward S."/>
            <person name="Yakovlev I."/>
            <person name="Garbelotto M."/>
            <person name="Martin F."/>
            <person name="Grigoriev I.V."/>
            <person name="Stenlid J."/>
        </authorList>
    </citation>
    <scope>NUCLEOTIDE SEQUENCE [LARGE SCALE GENOMIC DNA]</scope>
    <source>
        <strain evidence="4 5">TC 32-1</strain>
    </source>
</reference>
<feature type="compositionally biased region" description="Basic and acidic residues" evidence="2">
    <location>
        <begin position="206"/>
        <end position="219"/>
    </location>
</feature>
<gene>
    <name evidence="4" type="ORF">HETIRDRAFT_389494</name>
</gene>
<evidence type="ECO:0000313" key="4">
    <source>
        <dbReference type="EMBL" id="ETW76471.1"/>
    </source>
</evidence>
<comment type="similarity">
    <text evidence="1">Belongs to the CBF/MAK21 family.</text>
</comment>
<feature type="compositionally biased region" description="Gly residues" evidence="2">
    <location>
        <begin position="25"/>
        <end position="39"/>
    </location>
</feature>
<dbReference type="eggNOG" id="KOG2038">
    <property type="taxonomic scope" value="Eukaryota"/>
</dbReference>
<dbReference type="HOGENOM" id="CLU_034872_0_0_1"/>
<dbReference type="PANTHER" id="PTHR12048">
    <property type="entry name" value="CCAAT-BINDING FACTOR-RELATED"/>
    <property type="match status" value="1"/>
</dbReference>
<organism evidence="4 5">
    <name type="scientific">Heterobasidion irregulare (strain TC 32-1)</name>
    <dbReference type="NCBI Taxonomy" id="747525"/>
    <lineage>
        <taxon>Eukaryota</taxon>
        <taxon>Fungi</taxon>
        <taxon>Dikarya</taxon>
        <taxon>Basidiomycota</taxon>
        <taxon>Agaricomycotina</taxon>
        <taxon>Agaricomycetes</taxon>
        <taxon>Russulales</taxon>
        <taxon>Bondarzewiaceae</taxon>
        <taxon>Heterobasidion</taxon>
        <taxon>Heterobasidion annosum species complex</taxon>
    </lineage>
</organism>
<dbReference type="GeneID" id="20672414"/>
<evidence type="ECO:0000256" key="1">
    <source>
        <dbReference type="ARBA" id="ARBA00007797"/>
    </source>
</evidence>
<dbReference type="GO" id="GO:0005634">
    <property type="term" value="C:nucleus"/>
    <property type="evidence" value="ECO:0007669"/>
    <property type="project" value="TreeGrafter"/>
</dbReference>
<dbReference type="InterPro" id="IPR016024">
    <property type="entry name" value="ARM-type_fold"/>
</dbReference>
<dbReference type="EMBL" id="KI925464">
    <property type="protein sequence ID" value="ETW76471.1"/>
    <property type="molecule type" value="Genomic_DNA"/>
</dbReference>
<feature type="non-terminal residue" evidence="4">
    <location>
        <position position="527"/>
    </location>
</feature>
<dbReference type="InterPro" id="IPR040155">
    <property type="entry name" value="CEBPZ/Mak21-like"/>
</dbReference>
<feature type="region of interest" description="Disordered" evidence="2">
    <location>
        <begin position="20"/>
        <end position="42"/>
    </location>
</feature>
<dbReference type="OrthoDB" id="28947at2759"/>